<evidence type="ECO:0000259" key="1">
    <source>
        <dbReference type="Pfam" id="PF14204"/>
    </source>
</evidence>
<name>A0AAW1Y219_RUBAR</name>
<sequence length="94" mass="10854">MEEFSVLSKCSRQTSEPFPTVFENRCRLAVNLGSCWHAAIRADPLEKKTAKPAPKEHKRFNLKKLTYEERKNKLIERLNAFNSAAQADDDEDDE</sequence>
<accession>A0AAW1Y219</accession>
<proteinExistence type="predicted"/>
<reference evidence="2 3" key="1">
    <citation type="journal article" date="2023" name="G3 (Bethesda)">
        <title>A chromosome-length genome assembly and annotation of blackberry (Rubus argutus, cv. 'Hillquist').</title>
        <authorList>
            <person name="Bruna T."/>
            <person name="Aryal R."/>
            <person name="Dudchenko O."/>
            <person name="Sargent D.J."/>
            <person name="Mead D."/>
            <person name="Buti M."/>
            <person name="Cavallini A."/>
            <person name="Hytonen T."/>
            <person name="Andres J."/>
            <person name="Pham M."/>
            <person name="Weisz D."/>
            <person name="Mascagni F."/>
            <person name="Usai G."/>
            <person name="Natali L."/>
            <person name="Bassil N."/>
            <person name="Fernandez G.E."/>
            <person name="Lomsadze A."/>
            <person name="Armour M."/>
            <person name="Olukolu B."/>
            <person name="Poorten T."/>
            <person name="Britton C."/>
            <person name="Davik J."/>
            <person name="Ashrafi H."/>
            <person name="Aiden E.L."/>
            <person name="Borodovsky M."/>
            <person name="Worthington M."/>
        </authorList>
    </citation>
    <scope>NUCLEOTIDE SEQUENCE [LARGE SCALE GENOMIC DNA]</scope>
    <source>
        <strain evidence="2">PI 553951</strain>
    </source>
</reference>
<protein>
    <recommendedName>
        <fullName evidence="1">Large ribosomal subunit protein uL18 C-terminal eukaryotes domain-containing protein</fullName>
    </recommendedName>
</protein>
<comment type="caution">
    <text evidence="2">The sequence shown here is derived from an EMBL/GenBank/DDBJ whole genome shotgun (WGS) entry which is preliminary data.</text>
</comment>
<dbReference type="Pfam" id="PF14204">
    <property type="entry name" value="Ribosomal_L18_c"/>
    <property type="match status" value="1"/>
</dbReference>
<feature type="domain" description="Large ribosomal subunit protein uL18 C-terminal eukaryotes" evidence="1">
    <location>
        <begin position="37"/>
        <end position="82"/>
    </location>
</feature>
<organism evidence="2 3">
    <name type="scientific">Rubus argutus</name>
    <name type="common">Southern blackberry</name>
    <dbReference type="NCBI Taxonomy" id="59490"/>
    <lineage>
        <taxon>Eukaryota</taxon>
        <taxon>Viridiplantae</taxon>
        <taxon>Streptophyta</taxon>
        <taxon>Embryophyta</taxon>
        <taxon>Tracheophyta</taxon>
        <taxon>Spermatophyta</taxon>
        <taxon>Magnoliopsida</taxon>
        <taxon>eudicotyledons</taxon>
        <taxon>Gunneridae</taxon>
        <taxon>Pentapetalae</taxon>
        <taxon>rosids</taxon>
        <taxon>fabids</taxon>
        <taxon>Rosales</taxon>
        <taxon>Rosaceae</taxon>
        <taxon>Rosoideae</taxon>
        <taxon>Rosoideae incertae sedis</taxon>
        <taxon>Rubus</taxon>
    </lineage>
</organism>
<dbReference type="Gene3D" id="3.30.420.100">
    <property type="match status" value="1"/>
</dbReference>
<dbReference type="AlphaFoldDB" id="A0AAW1Y219"/>
<gene>
    <name evidence="2" type="ORF">M0R45_007629</name>
</gene>
<keyword evidence="3" id="KW-1185">Reference proteome</keyword>
<evidence type="ECO:0000313" key="3">
    <source>
        <dbReference type="Proteomes" id="UP001457282"/>
    </source>
</evidence>
<dbReference type="EMBL" id="JBEDUW010000002">
    <property type="protein sequence ID" value="KAK9941938.1"/>
    <property type="molecule type" value="Genomic_DNA"/>
</dbReference>
<evidence type="ECO:0000313" key="2">
    <source>
        <dbReference type="EMBL" id="KAK9941938.1"/>
    </source>
</evidence>
<dbReference type="InterPro" id="IPR025607">
    <property type="entry name" value="Ribosomal_uL18_C_euk"/>
</dbReference>
<dbReference type="Proteomes" id="UP001457282">
    <property type="component" value="Unassembled WGS sequence"/>
</dbReference>